<keyword evidence="4" id="KW-1185">Reference proteome</keyword>
<gene>
    <name evidence="3" type="ORF">HMPREF2086_00558</name>
</gene>
<dbReference type="PATRIC" id="fig|1357400.3.peg.773"/>
<dbReference type="Proteomes" id="UP000018731">
    <property type="component" value="Unassembled WGS sequence"/>
</dbReference>
<feature type="domain" description="GmrSD restriction endonucleases C-terminal" evidence="2">
    <location>
        <begin position="559"/>
        <end position="663"/>
    </location>
</feature>
<dbReference type="Pfam" id="PF07510">
    <property type="entry name" value="GmrSD_C"/>
    <property type="match status" value="1"/>
</dbReference>
<evidence type="ECO:0008006" key="5">
    <source>
        <dbReference type="Google" id="ProtNLM"/>
    </source>
</evidence>
<dbReference type="InterPro" id="IPR011089">
    <property type="entry name" value="GmrSD_C"/>
</dbReference>
<proteinExistence type="predicted"/>
<dbReference type="AlphaFoldDB" id="V8CCS4"/>
<name>V8CCS4_9HELI</name>
<evidence type="ECO:0000259" key="2">
    <source>
        <dbReference type="Pfam" id="PF07510"/>
    </source>
</evidence>
<feature type="domain" description="GmrSD restriction endonucleases N-terminal" evidence="1">
    <location>
        <begin position="14"/>
        <end position="242"/>
    </location>
</feature>
<protein>
    <recommendedName>
        <fullName evidence="5">DUF262 domain-containing protein</fullName>
    </recommendedName>
</protein>
<evidence type="ECO:0000259" key="1">
    <source>
        <dbReference type="Pfam" id="PF03235"/>
    </source>
</evidence>
<organism evidence="3 4">
    <name type="scientific">Helicobacter macacae MIT 99-5501</name>
    <dbReference type="NCBI Taxonomy" id="1357400"/>
    <lineage>
        <taxon>Bacteria</taxon>
        <taxon>Pseudomonadati</taxon>
        <taxon>Campylobacterota</taxon>
        <taxon>Epsilonproteobacteria</taxon>
        <taxon>Campylobacterales</taxon>
        <taxon>Helicobacteraceae</taxon>
        <taxon>Helicobacter</taxon>
    </lineage>
</organism>
<dbReference type="RefSeq" id="WP_023927285.1">
    <property type="nucleotide sequence ID" value="NZ_KI669454.1"/>
</dbReference>
<evidence type="ECO:0000313" key="4">
    <source>
        <dbReference type="Proteomes" id="UP000018731"/>
    </source>
</evidence>
<reference evidence="3 4" key="1">
    <citation type="journal article" date="2014" name="Genome Announc.">
        <title>Draft genome sequences of six enterohepatic helicobacter species isolated from humans and one from rhesus macaques.</title>
        <authorList>
            <person name="Shen Z."/>
            <person name="Sheh A."/>
            <person name="Young S.K."/>
            <person name="Abouelliel A."/>
            <person name="Ward D.V."/>
            <person name="Earl A.M."/>
            <person name="Fox J.G."/>
        </authorList>
    </citation>
    <scope>NUCLEOTIDE SEQUENCE [LARGE SCALE GENOMIC DNA]</scope>
    <source>
        <strain evidence="3 4">MIT 99-5501</strain>
    </source>
</reference>
<dbReference type="Pfam" id="PF03235">
    <property type="entry name" value="GmrSD_N"/>
    <property type="match status" value="1"/>
</dbReference>
<dbReference type="InterPro" id="IPR004919">
    <property type="entry name" value="GmrSD_N"/>
</dbReference>
<dbReference type="eggNOG" id="COG1479">
    <property type="taxonomic scope" value="Bacteria"/>
</dbReference>
<evidence type="ECO:0000313" key="3">
    <source>
        <dbReference type="EMBL" id="ETD25223.1"/>
    </source>
</evidence>
<dbReference type="PANTHER" id="PTHR35149">
    <property type="entry name" value="SLL5132 PROTEIN"/>
    <property type="match status" value="1"/>
</dbReference>
<comment type="caution">
    <text evidence="3">The sequence shown here is derived from an EMBL/GenBank/DDBJ whole genome shotgun (WGS) entry which is preliminary data.</text>
</comment>
<accession>V8CCS4</accession>
<dbReference type="EMBL" id="AZJI01000001">
    <property type="protein sequence ID" value="ETD25223.1"/>
    <property type="molecule type" value="Genomic_DNA"/>
</dbReference>
<dbReference type="PANTHER" id="PTHR35149:SF1">
    <property type="entry name" value="DUF5655 DOMAIN-CONTAINING PROTEIN"/>
    <property type="match status" value="1"/>
</dbReference>
<dbReference type="HOGENOM" id="CLU_023391_0_0_7"/>
<sequence>MNNQNKAQKQMIVGIKDTFFEIPPYQRLYEWGKDEIETLLDDMKKAWKPDDCQSDKSNEDSQKSSKQYFIGNITTSIDKDDSNKFILIDGQQRLTTLWFIGFYLASKKCGEWDNFIAQDDKLRINMPIRDKERDALESLAKKIQKHNKEEKLEISKDLQGIHKKIIDAFGCIESWFNENFSKDDNKKEIDSKRLNCFANFIYTKICFVFVELAPKTDLNRFFVRMNNRGKQLEKHEILKARILGVIQQGGGDWQKYAKIWDLCSDMNKYIFQSASDRNIFEKENKDKETPDKVESIVDFPAFLLHCYKLWVVKQCNENEIPKEITITKDRLLEIMWDNQANKGKNKEVILDGNFIFNIKNDTNRQAKENCKEFIIDMLYYRVLFDYFVIKSDVVAKGGDSYKIMRLNESKDNYSLPENSKKGSLQSGVLHDLVMIQNYLRVSRQGDRQNYHHWLTPFLKFLDNQICLEMDLSLMKNCEFDFANFKCGAKKIAKQFSKDECDERQKVLVRFLENLDTNLAIAQFKDSELLDETNEAIRQAQRLQPKTLENPTWDFLNNGTRTPHYWFYRLEYYLWKNGVENEENLKIKDKNFSVIRKNFYFRNLGSVEHFQPQSEPDKKWWLNDKSEMDTFGNLALISRSLNSLLGKQNLDKKEIDIAKEGNSESLKLVLMCCLKNLKNNDNAENKKISKAQEHQEQMTDILIKSLKSSLKK</sequence>
<dbReference type="STRING" id="1357400.HMPREF2086_00558"/>